<reference evidence="1" key="1">
    <citation type="submission" date="2020-01" db="EMBL/GenBank/DDBJ databases">
        <title>Genome sequence of Kobresia littledalei, the first chromosome-level genome in the family Cyperaceae.</title>
        <authorList>
            <person name="Qu G."/>
        </authorList>
    </citation>
    <scope>NUCLEOTIDE SEQUENCE</scope>
    <source>
        <strain evidence="1">C.B.Clarke</strain>
        <tissue evidence="1">Leaf</tissue>
    </source>
</reference>
<organism evidence="1 2">
    <name type="scientific">Carex littledalei</name>
    <dbReference type="NCBI Taxonomy" id="544730"/>
    <lineage>
        <taxon>Eukaryota</taxon>
        <taxon>Viridiplantae</taxon>
        <taxon>Streptophyta</taxon>
        <taxon>Embryophyta</taxon>
        <taxon>Tracheophyta</taxon>
        <taxon>Spermatophyta</taxon>
        <taxon>Magnoliopsida</taxon>
        <taxon>Liliopsida</taxon>
        <taxon>Poales</taxon>
        <taxon>Cyperaceae</taxon>
        <taxon>Cyperoideae</taxon>
        <taxon>Cariceae</taxon>
        <taxon>Carex</taxon>
        <taxon>Carex subgen. Euthyceras</taxon>
    </lineage>
</organism>
<accession>A0A833QQ34</accession>
<dbReference type="InterPro" id="IPR036915">
    <property type="entry name" value="Cyclin-like_sf"/>
</dbReference>
<gene>
    <name evidence="1" type="ORF">FCM35_KLT11955</name>
</gene>
<comment type="caution">
    <text evidence="1">The sequence shown here is derived from an EMBL/GenBank/DDBJ whole genome shotgun (WGS) entry which is preliminary data.</text>
</comment>
<dbReference type="Proteomes" id="UP000623129">
    <property type="component" value="Unassembled WGS sequence"/>
</dbReference>
<proteinExistence type="predicted"/>
<keyword evidence="2" id="KW-1185">Reference proteome</keyword>
<evidence type="ECO:0000313" key="2">
    <source>
        <dbReference type="Proteomes" id="UP000623129"/>
    </source>
</evidence>
<sequence>MAASSCRTCDPDATVITDDDTGAHICLGCGAELSPPSNDFVHQMAFTSNGALDLSAYCLVRPDLTFHERKVNDATAELRFFASRLGLSTSMSQEALQLARDATDGELAMRESAFLPALCAACCYIIARRHSLPLYLDEAADAGACDPHDLGDLVKRISCHLHLAPLPEFNNGMALDHFLRTSQLLPDIDRLDEIIGQAKFLLDCTTKWSLSTGRHPRPLLAAVATLAAQANGVASVSVDDFAAEMGAVVSTSQTRYKELVETLAHASRVLVPWGTDLTGKNVVQSAPLLIRLMELKSESDPSDQFLDNVVIDTDNFLNDCNLPVREEEAEYFKISERRNRIGEGDGHLENVKLSAECLSSAYRNVRERINNLKSSGVIGKGAEKRKRCYDHTYQINSWVNKLDERRWKSRKKMTPDEIRDINLGFDAPPPSFVTGLELREHRRERIRAAKCRIDKVRRSSHSLEVVNFVEEPVCVKREKLERKRKGAIDGVDWEDRIIELLLLHGVNEAEIEEGQYKRLLDLHVFG</sequence>
<dbReference type="PANTHER" id="PTHR48428">
    <property type="entry name" value="PLANT-SPECIFIC TFIIB-RELATED PROTEIN PTF2"/>
    <property type="match status" value="1"/>
</dbReference>
<dbReference type="SUPFAM" id="SSF47954">
    <property type="entry name" value="Cyclin-like"/>
    <property type="match status" value="1"/>
</dbReference>
<dbReference type="Gene3D" id="1.10.472.10">
    <property type="entry name" value="Cyclin-like"/>
    <property type="match status" value="2"/>
</dbReference>
<evidence type="ECO:0000313" key="1">
    <source>
        <dbReference type="EMBL" id="KAF3323224.1"/>
    </source>
</evidence>
<dbReference type="OrthoDB" id="511529at2759"/>
<dbReference type="InterPro" id="IPR053340">
    <property type="entry name" value="PTF2"/>
</dbReference>
<name>A0A833QQ34_9POAL</name>
<dbReference type="CDD" id="cd00043">
    <property type="entry name" value="CYCLIN_SF"/>
    <property type="match status" value="1"/>
</dbReference>
<protein>
    <submittedName>
        <fullName evidence="1">Transcription initiation factor IIB 1</fullName>
    </submittedName>
</protein>
<dbReference type="AlphaFoldDB" id="A0A833QQ34"/>
<dbReference type="EMBL" id="SWLB01000023">
    <property type="protein sequence ID" value="KAF3323224.1"/>
    <property type="molecule type" value="Genomic_DNA"/>
</dbReference>
<dbReference type="PANTHER" id="PTHR48428:SF1">
    <property type="entry name" value="PLANT-SPECIFIC TFIIB-RELATED PROTEIN PTF2"/>
    <property type="match status" value="1"/>
</dbReference>